<sequence>MNGDDLATLDEALAFIAFCDEGSHAADSITTSSAKVQDIQNPFTLEDIDHLLILSTKTQPPKHAFSSTELQSAPARKKKRVRSAASSSTVIQRRRKVELETLREETVKLEAYLTHLSTTQGQQKPLALTKDCEILSEWHRHAFVQYQQRHKSEQTNRKLKVMIEKQLKLSKKLQGVLFKRKQRRAGDVVTAADAEAADNVQVDEQVPEEVSMSRLTKRWREDELPEEKHRDLAQIMCSYVKLRDLAATTTLKRSPNPAYDPVVTYNDLTVQIDNEIVAVYRFVADICAAKFPELHSLTRVDLPTLLSSSAVFRAPAAHKLTGMELFDDNDDDMRASAATLSFPEDSLTPTVTDAPVAEELFPATQGSFGYGHETEGSSFPSQPTTDVPAALSASYEEALTSDSSVAQTPSEGSLESNEVSQGSSTQTKGSSDVSTSNSTSTSTGDHATFGEITSPSGKCVMGNPNAGDITREQVDWVWKNTMEQDVLQFQNLIIDQLITNKGKLSYCVRWDTYMKLEKALASKFQAKLEKQINLWNRWLVGYQCWPIDKIEISIVAYAVKDKSIMDWTDDSLGTIYEGILDGEGSPKCPDEYYKHQGQAASADTSACKSEPFDMSFWPSTRPGDGAMGTGGDWGQRVEINDMLATMDGDDMWVLLHEMGHGFGLPELYVDSNKPADFPSCVMDNDAKLTDADGWLVRNVLEHINSCYNF</sequence>
<dbReference type="AlphaFoldDB" id="A0A8T1U1M4"/>
<evidence type="ECO:0000256" key="1">
    <source>
        <dbReference type="SAM" id="MobiDB-lite"/>
    </source>
</evidence>
<reference evidence="2" key="1">
    <citation type="submission" date="2021-01" db="EMBL/GenBank/DDBJ databases">
        <title>Phytophthora aleatoria, a newly-described species from Pinus radiata is distinct from Phytophthora cactorum isolates based on comparative genomics.</title>
        <authorList>
            <person name="Mcdougal R."/>
            <person name="Panda P."/>
            <person name="Williams N."/>
            <person name="Studholme D.J."/>
        </authorList>
    </citation>
    <scope>NUCLEOTIDE SEQUENCE</scope>
    <source>
        <strain evidence="2">NZFS 3830</strain>
    </source>
</reference>
<gene>
    <name evidence="2" type="ORF">JG687_00014426</name>
</gene>
<dbReference type="VEuPathDB" id="FungiDB:PC110_g14389"/>
<feature type="region of interest" description="Disordered" evidence="1">
    <location>
        <begin position="62"/>
        <end position="87"/>
    </location>
</feature>
<feature type="region of interest" description="Disordered" evidence="1">
    <location>
        <begin position="365"/>
        <end position="460"/>
    </location>
</feature>
<comment type="caution">
    <text evidence="2">The sequence shown here is derived from an EMBL/GenBank/DDBJ whole genome shotgun (WGS) entry which is preliminary data.</text>
</comment>
<feature type="compositionally biased region" description="Polar residues" evidence="1">
    <location>
        <begin position="400"/>
        <end position="419"/>
    </location>
</feature>
<feature type="compositionally biased region" description="Low complexity" evidence="1">
    <location>
        <begin position="420"/>
        <end position="443"/>
    </location>
</feature>
<organism evidence="2 3">
    <name type="scientific">Phytophthora cactorum</name>
    <dbReference type="NCBI Taxonomy" id="29920"/>
    <lineage>
        <taxon>Eukaryota</taxon>
        <taxon>Sar</taxon>
        <taxon>Stramenopiles</taxon>
        <taxon>Oomycota</taxon>
        <taxon>Peronosporomycetes</taxon>
        <taxon>Peronosporales</taxon>
        <taxon>Peronosporaceae</taxon>
        <taxon>Phytophthora</taxon>
    </lineage>
</organism>
<proteinExistence type="predicted"/>
<dbReference type="VEuPathDB" id="FungiDB:PC110_g14390"/>
<dbReference type="PANTHER" id="PTHR35606:SF4">
    <property type="entry name" value="CELLULOSE-BINDING FAMILY II PROTEIN"/>
    <property type="match status" value="1"/>
</dbReference>
<feature type="compositionally biased region" description="Polar residues" evidence="1">
    <location>
        <begin position="376"/>
        <end position="385"/>
    </location>
</feature>
<name>A0A8T1U1M4_9STRA</name>
<evidence type="ECO:0008006" key="4">
    <source>
        <dbReference type="Google" id="ProtNLM"/>
    </source>
</evidence>
<accession>A0A8T1U1M4</accession>
<dbReference type="VEuPathDB" id="FungiDB:PC110_g14388"/>
<dbReference type="OrthoDB" id="4771285at2759"/>
<feature type="compositionally biased region" description="Polar residues" evidence="1">
    <location>
        <begin position="62"/>
        <end position="71"/>
    </location>
</feature>
<dbReference type="PANTHER" id="PTHR35606">
    <property type="entry name" value="CELLULOSE-BINDING FAMILY II PROTEIN"/>
    <property type="match status" value="1"/>
</dbReference>
<evidence type="ECO:0000313" key="3">
    <source>
        <dbReference type="Proteomes" id="UP000688947"/>
    </source>
</evidence>
<evidence type="ECO:0000313" key="2">
    <source>
        <dbReference type="EMBL" id="KAG6950151.1"/>
    </source>
</evidence>
<dbReference type="Proteomes" id="UP000688947">
    <property type="component" value="Unassembled WGS sequence"/>
</dbReference>
<dbReference type="EMBL" id="JAENGZ010001162">
    <property type="protein sequence ID" value="KAG6950151.1"/>
    <property type="molecule type" value="Genomic_DNA"/>
</dbReference>
<protein>
    <recommendedName>
        <fullName evidence="4">Metallopeptidase, catalytic domain</fullName>
    </recommendedName>
</protein>